<dbReference type="STRING" id="77044.A0A1S7UJL2"/>
<proteinExistence type="predicted"/>
<dbReference type="SUPFAM" id="SSF89895">
    <property type="entry name" value="FYSH domain"/>
    <property type="match status" value="1"/>
</dbReference>
<evidence type="ECO:0000259" key="2">
    <source>
        <dbReference type="Pfam" id="PF01172"/>
    </source>
</evidence>
<gene>
    <name evidence="3" type="ORF">SAMD00023353_0201880</name>
</gene>
<name>A0A1S7UJL2_ROSNE</name>
<protein>
    <submittedName>
        <fullName evidence="3">Putative shwachman-bodian-diamond syndrome protein</fullName>
    </submittedName>
</protein>
<dbReference type="Gene3D" id="3.30.1250.10">
    <property type="entry name" value="Ribosome maturation protein SBDS, N-terminal domain"/>
    <property type="match status" value="1"/>
</dbReference>
<dbReference type="OMA" id="PEHGKQG"/>
<evidence type="ECO:0000256" key="1">
    <source>
        <dbReference type="SAM" id="MobiDB-lite"/>
    </source>
</evidence>
<evidence type="ECO:0000313" key="3">
    <source>
        <dbReference type="EMBL" id="GAP83450.1"/>
    </source>
</evidence>
<dbReference type="Proteomes" id="UP000054516">
    <property type="component" value="Unassembled WGS sequence"/>
</dbReference>
<dbReference type="OrthoDB" id="2567806at2759"/>
<feature type="region of interest" description="Disordered" evidence="1">
    <location>
        <begin position="93"/>
        <end position="120"/>
    </location>
</feature>
<dbReference type="InterPro" id="IPR019783">
    <property type="entry name" value="SDO1/SBDS_N"/>
</dbReference>
<evidence type="ECO:0000313" key="4">
    <source>
        <dbReference type="Proteomes" id="UP000054516"/>
    </source>
</evidence>
<feature type="compositionally biased region" description="Polar residues" evidence="1">
    <location>
        <begin position="93"/>
        <end position="114"/>
    </location>
</feature>
<accession>A0A1S7UJL2</accession>
<keyword evidence="4" id="KW-1185">Reference proteome</keyword>
<dbReference type="Pfam" id="PF01172">
    <property type="entry name" value="SBDS_N"/>
    <property type="match status" value="1"/>
</dbReference>
<organism evidence="3">
    <name type="scientific">Rosellinia necatrix</name>
    <name type="common">White root-rot fungus</name>
    <dbReference type="NCBI Taxonomy" id="77044"/>
    <lineage>
        <taxon>Eukaryota</taxon>
        <taxon>Fungi</taxon>
        <taxon>Dikarya</taxon>
        <taxon>Ascomycota</taxon>
        <taxon>Pezizomycotina</taxon>
        <taxon>Sordariomycetes</taxon>
        <taxon>Xylariomycetidae</taxon>
        <taxon>Xylariales</taxon>
        <taxon>Xylariaceae</taxon>
        <taxon>Rosellinia</taxon>
    </lineage>
</organism>
<reference evidence="3" key="1">
    <citation type="submission" date="2016-03" db="EMBL/GenBank/DDBJ databases">
        <title>Draft genome sequence of Rosellinia necatrix.</title>
        <authorList>
            <person name="Kanematsu S."/>
        </authorList>
    </citation>
    <scope>NUCLEOTIDE SEQUENCE [LARGE SCALE GENOMIC DNA]</scope>
    <source>
        <strain evidence="3">W97</strain>
    </source>
</reference>
<dbReference type="InterPro" id="IPR036786">
    <property type="entry name" value="Ribosome_mat_SBDS_N_sf"/>
</dbReference>
<feature type="domain" description="Ribosome maturation protein SDO1/SBDS N-terminal" evidence="2">
    <location>
        <begin position="8"/>
        <end position="97"/>
    </location>
</feature>
<dbReference type="EMBL" id="DF977447">
    <property type="protein sequence ID" value="GAP83450.1"/>
    <property type="molecule type" value="Genomic_DNA"/>
</dbReference>
<dbReference type="AlphaFoldDB" id="A0A1S7UJL2"/>
<sequence length="120" mass="13304">MTKGEATQIKVHYKGKTEDFIVFVDDNTTYKKWLSDKSVPLAHFVSTFKVFTTGKQGNQGQLADAAKLTLAAEFDTENEDEVIKKILEKGNVQETQFPGRNGPKNDSQTINIVNGQPGAR</sequence>